<dbReference type="EMBL" id="HBIP01020202">
    <property type="protein sequence ID" value="CAE0496921.1"/>
    <property type="molecule type" value="Transcribed_RNA"/>
</dbReference>
<proteinExistence type="predicted"/>
<protein>
    <submittedName>
        <fullName evidence="1">Uncharacterized protein</fullName>
    </submittedName>
</protein>
<name>A0A7S3QYF5_DUNTE</name>
<dbReference type="AlphaFoldDB" id="A0A7S3QYF5"/>
<sequence length="109" mass="11594">MQVEHSLPYDHNLELACQGLAEAEGNQGLVAYADADNFQTGNYAYTARTLHLGCIELTSVNAYTAYSLHPGCSALTSVNAYAARCLCACTARCLCACTARCLCILAALH</sequence>
<evidence type="ECO:0000313" key="1">
    <source>
        <dbReference type="EMBL" id="CAE0496921.1"/>
    </source>
</evidence>
<reference evidence="1" key="1">
    <citation type="submission" date="2021-01" db="EMBL/GenBank/DDBJ databases">
        <authorList>
            <person name="Corre E."/>
            <person name="Pelletier E."/>
            <person name="Niang G."/>
            <person name="Scheremetjew M."/>
            <person name="Finn R."/>
            <person name="Kale V."/>
            <person name="Holt S."/>
            <person name="Cochrane G."/>
            <person name="Meng A."/>
            <person name="Brown T."/>
            <person name="Cohen L."/>
        </authorList>
    </citation>
    <scope>NUCLEOTIDE SEQUENCE</scope>
    <source>
        <strain evidence="1">CCMP1320</strain>
    </source>
</reference>
<gene>
    <name evidence="1" type="ORF">DTER00134_LOCUS11994</name>
</gene>
<accession>A0A7S3QYF5</accession>
<organism evidence="1">
    <name type="scientific">Dunaliella tertiolecta</name>
    <name type="common">Green alga</name>
    <dbReference type="NCBI Taxonomy" id="3047"/>
    <lineage>
        <taxon>Eukaryota</taxon>
        <taxon>Viridiplantae</taxon>
        <taxon>Chlorophyta</taxon>
        <taxon>core chlorophytes</taxon>
        <taxon>Chlorophyceae</taxon>
        <taxon>CS clade</taxon>
        <taxon>Chlamydomonadales</taxon>
        <taxon>Dunaliellaceae</taxon>
        <taxon>Dunaliella</taxon>
    </lineage>
</organism>